<protein>
    <submittedName>
        <fullName evidence="2">Uncharacterized protein</fullName>
    </submittedName>
</protein>
<dbReference type="Proteomes" id="UP001244443">
    <property type="component" value="Chromosome"/>
</dbReference>
<dbReference type="Proteomes" id="UP001232019">
    <property type="component" value="Chromosome"/>
</dbReference>
<sequence length="225" mass="26019">MRVHFFYLFLFLTFSSFTLFSQAYFRISADFSIKDKNPKGSEFYKGKVFFDKEVNKVVYNISFPDKKMLVMADTQMYQLVNKKVVSQQFVPSTNKFTVFNLALSGDLRNFGLQKTGYAINTIEENGDQTIIEWLPPSYLEDKMGKVVLSLKEGQLFGIALFNPEGELTAKKFYQEYKSIKGLPFPSKVIQISYIDGAEYYKMTTFSNVKIDELESDEMYNVDLSN</sequence>
<dbReference type="RefSeq" id="WP_308355767.1">
    <property type="nucleotide sequence ID" value="NZ_CP129968.2"/>
</dbReference>
<proteinExistence type="predicted"/>
<dbReference type="EMBL" id="CP129970">
    <property type="protein sequence ID" value="WMN06059.1"/>
    <property type="molecule type" value="Genomic_DNA"/>
</dbReference>
<name>A0AA51ZVN7_9BACT</name>
<evidence type="ECO:0000313" key="3">
    <source>
        <dbReference type="Proteomes" id="UP001244443"/>
    </source>
</evidence>
<organism evidence="2">
    <name type="scientific">Marivirga arenosa</name>
    <dbReference type="NCBI Taxonomy" id="3059076"/>
    <lineage>
        <taxon>Bacteria</taxon>
        <taxon>Pseudomonadati</taxon>
        <taxon>Bacteroidota</taxon>
        <taxon>Cytophagia</taxon>
        <taxon>Cytophagales</taxon>
        <taxon>Marivirgaceae</taxon>
        <taxon>Marivirga</taxon>
    </lineage>
</organism>
<keyword evidence="3" id="KW-1185">Reference proteome</keyword>
<dbReference type="AlphaFoldDB" id="A0AA51ZVN7"/>
<accession>A0AA51N4Y1</accession>
<dbReference type="EMBL" id="CP129968">
    <property type="protein sequence ID" value="WNB17599.1"/>
    <property type="molecule type" value="Genomic_DNA"/>
</dbReference>
<gene>
    <name evidence="2" type="ORF">QYS47_34420</name>
    <name evidence="1" type="ORF">QYS48_31455</name>
</gene>
<dbReference type="KEGG" id="marp:QYS47_34420"/>
<accession>A0AA51ZVN7</accession>
<evidence type="ECO:0000313" key="2">
    <source>
        <dbReference type="EMBL" id="WNB17599.1"/>
    </source>
</evidence>
<reference evidence="2 3" key="1">
    <citation type="submission" date="2023-08" db="EMBL/GenBank/DDBJ databases">
        <title>Comparative genomics and taxonomic characterization of three novel marine species of genus Marivirga.</title>
        <authorList>
            <person name="Muhammad N."/>
            <person name="Kim S.-G."/>
        </authorList>
    </citation>
    <scope>NUCLEOTIDE SEQUENCE</scope>
    <source>
        <strain evidence="1 3">ABR2-2</strain>
        <strain evidence="2">BKB1-2</strain>
    </source>
</reference>
<evidence type="ECO:0000313" key="1">
    <source>
        <dbReference type="EMBL" id="WMN06059.1"/>
    </source>
</evidence>